<organism evidence="2 3">
    <name type="scientific">Pseudorhodobacter turbinis</name>
    <dbReference type="NCBI Taxonomy" id="2500533"/>
    <lineage>
        <taxon>Bacteria</taxon>
        <taxon>Pseudomonadati</taxon>
        <taxon>Pseudomonadota</taxon>
        <taxon>Alphaproteobacteria</taxon>
        <taxon>Rhodobacterales</taxon>
        <taxon>Paracoccaceae</taxon>
        <taxon>Pseudorhodobacter</taxon>
    </lineage>
</organism>
<keyword evidence="3" id="KW-1185">Reference proteome</keyword>
<name>A0A4P8ELD3_9RHOB</name>
<proteinExistence type="predicted"/>
<dbReference type="AlphaFoldDB" id="A0A4P8ELD3"/>
<evidence type="ECO:0000313" key="2">
    <source>
        <dbReference type="EMBL" id="QCO58100.1"/>
    </source>
</evidence>
<protein>
    <submittedName>
        <fullName evidence="2">DUF1127 domain-containing protein</fullName>
    </submittedName>
</protein>
<dbReference type="InterPro" id="IPR009506">
    <property type="entry name" value="YjiS-like"/>
</dbReference>
<gene>
    <name evidence="2" type="ORF">EOK75_20260</name>
</gene>
<dbReference type="Pfam" id="PF06568">
    <property type="entry name" value="YjiS-like"/>
    <property type="match status" value="1"/>
</dbReference>
<dbReference type="EMBL" id="CP039966">
    <property type="protein sequence ID" value="QCO58100.1"/>
    <property type="molecule type" value="Genomic_DNA"/>
</dbReference>
<dbReference type="KEGG" id="pseb:EOK75_20260"/>
<sequence>MATTRSNSGFDIVWDAGRTFFHQKNARMRKALVKRKVYRTTLQELSVLTDRELGDLGIPRCSIKRMALEAAYGC</sequence>
<keyword evidence="2" id="KW-0614">Plasmid</keyword>
<dbReference type="RefSeq" id="WP_137195908.1">
    <property type="nucleotide sequence ID" value="NZ_CP039966.1"/>
</dbReference>
<accession>A0A4P8ELD3</accession>
<evidence type="ECO:0000259" key="1">
    <source>
        <dbReference type="Pfam" id="PF06568"/>
    </source>
</evidence>
<evidence type="ECO:0000313" key="3">
    <source>
        <dbReference type="Proteomes" id="UP000298631"/>
    </source>
</evidence>
<reference evidence="2 3" key="1">
    <citation type="submission" date="2019-05" db="EMBL/GenBank/DDBJ databases">
        <title>Pseudorhodobacter turbinis sp. nov., isolated from the gut of the Korean turban shell.</title>
        <authorList>
            <person name="Jeong Y.-S."/>
            <person name="Kang W.-R."/>
            <person name="Bae J.-W."/>
        </authorList>
    </citation>
    <scope>NUCLEOTIDE SEQUENCE [LARGE SCALE GENOMIC DNA]</scope>
    <source>
        <strain evidence="2 3">S12M18</strain>
        <plasmid evidence="2 3">unnamed2</plasmid>
    </source>
</reference>
<dbReference type="Proteomes" id="UP000298631">
    <property type="component" value="Plasmid unnamed2"/>
</dbReference>
<geneLocation type="plasmid" evidence="2 3">
    <name>unnamed2</name>
</geneLocation>
<feature type="domain" description="YjiS-like" evidence="1">
    <location>
        <begin position="29"/>
        <end position="60"/>
    </location>
</feature>
<dbReference type="OrthoDB" id="8244198at2"/>